<proteinExistence type="predicted"/>
<feature type="transmembrane region" description="Helical" evidence="1">
    <location>
        <begin position="56"/>
        <end position="76"/>
    </location>
</feature>
<evidence type="ECO:0000313" key="2">
    <source>
        <dbReference type="EMBL" id="KAF9070448.1"/>
    </source>
</evidence>
<reference evidence="2" key="1">
    <citation type="submission" date="2020-11" db="EMBL/GenBank/DDBJ databases">
        <authorList>
            <consortium name="DOE Joint Genome Institute"/>
            <person name="Ahrendt S."/>
            <person name="Riley R."/>
            <person name="Andreopoulos W."/>
            <person name="Labutti K."/>
            <person name="Pangilinan J."/>
            <person name="Ruiz-Duenas F.J."/>
            <person name="Barrasa J.M."/>
            <person name="Sanchez-Garcia M."/>
            <person name="Camarero S."/>
            <person name="Miyauchi S."/>
            <person name="Serrano A."/>
            <person name="Linde D."/>
            <person name="Babiker R."/>
            <person name="Drula E."/>
            <person name="Ayuso-Fernandez I."/>
            <person name="Pacheco R."/>
            <person name="Padilla G."/>
            <person name="Ferreira P."/>
            <person name="Barriuso J."/>
            <person name="Kellner H."/>
            <person name="Castanera R."/>
            <person name="Alfaro M."/>
            <person name="Ramirez L."/>
            <person name="Pisabarro A.G."/>
            <person name="Kuo A."/>
            <person name="Tritt A."/>
            <person name="Lipzen A."/>
            <person name="He G."/>
            <person name="Yan M."/>
            <person name="Ng V."/>
            <person name="Cullen D."/>
            <person name="Martin F."/>
            <person name="Rosso M.-N."/>
            <person name="Henrissat B."/>
            <person name="Hibbett D."/>
            <person name="Martinez A.T."/>
            <person name="Grigoriev I.V."/>
        </authorList>
    </citation>
    <scope>NUCLEOTIDE SEQUENCE</scope>
    <source>
        <strain evidence="2">AH 40177</strain>
    </source>
</reference>
<keyword evidence="1" id="KW-0812">Transmembrane</keyword>
<protein>
    <submittedName>
        <fullName evidence="2">Uncharacterized protein</fullName>
    </submittedName>
</protein>
<gene>
    <name evidence="2" type="ORF">BDP27DRAFT_1401982</name>
</gene>
<evidence type="ECO:0000313" key="3">
    <source>
        <dbReference type="Proteomes" id="UP000772434"/>
    </source>
</evidence>
<dbReference type="AlphaFoldDB" id="A0A9P5PUZ2"/>
<evidence type="ECO:0000256" key="1">
    <source>
        <dbReference type="SAM" id="Phobius"/>
    </source>
</evidence>
<keyword evidence="3" id="KW-1185">Reference proteome</keyword>
<comment type="caution">
    <text evidence="2">The sequence shown here is derived from an EMBL/GenBank/DDBJ whole genome shotgun (WGS) entry which is preliminary data.</text>
</comment>
<accession>A0A9P5PUZ2</accession>
<name>A0A9P5PUZ2_9AGAR</name>
<organism evidence="2 3">
    <name type="scientific">Rhodocollybia butyracea</name>
    <dbReference type="NCBI Taxonomy" id="206335"/>
    <lineage>
        <taxon>Eukaryota</taxon>
        <taxon>Fungi</taxon>
        <taxon>Dikarya</taxon>
        <taxon>Basidiomycota</taxon>
        <taxon>Agaricomycotina</taxon>
        <taxon>Agaricomycetes</taxon>
        <taxon>Agaricomycetidae</taxon>
        <taxon>Agaricales</taxon>
        <taxon>Marasmiineae</taxon>
        <taxon>Omphalotaceae</taxon>
        <taxon>Rhodocollybia</taxon>
    </lineage>
</organism>
<keyword evidence="1" id="KW-0472">Membrane</keyword>
<keyword evidence="1" id="KW-1133">Transmembrane helix</keyword>
<dbReference type="EMBL" id="JADNRY010000040">
    <property type="protein sequence ID" value="KAF9070448.1"/>
    <property type="molecule type" value="Genomic_DNA"/>
</dbReference>
<dbReference type="Proteomes" id="UP000772434">
    <property type="component" value="Unassembled WGS sequence"/>
</dbReference>
<sequence length="214" mass="25006">MARKQLELGLVPCRCCQCGCIFCHSCIVLPLYMTYRLRDPTPSTWLPPISFLELKLSSWLASVTFAFALVVAVRWFELTRYYAKFYRTKQLDLVRADQKAFELYLMKVELCLFIHACELYLPVIEAAVDWRVLSNETRKEYEKTVRKVRKQIAFYRSFGNVAVTQVSATNFRDGANIIRPMTTLLTMNYTYPCTQQSDQDKLDKIFEHIGDILH</sequence>